<protein>
    <submittedName>
        <fullName evidence="1">Uncharacterized protein</fullName>
    </submittedName>
</protein>
<organism evidence="1 2">
    <name type="scientific">Spiroplasma chinense</name>
    <dbReference type="NCBI Taxonomy" id="216932"/>
    <lineage>
        <taxon>Bacteria</taxon>
        <taxon>Bacillati</taxon>
        <taxon>Mycoplasmatota</taxon>
        <taxon>Mollicutes</taxon>
        <taxon>Entomoplasmatales</taxon>
        <taxon>Spiroplasmataceae</taxon>
        <taxon>Spiroplasma</taxon>
    </lineage>
</organism>
<dbReference type="RefSeq" id="WP_166508724.1">
    <property type="nucleotide sequence ID" value="NZ_CP043026.1"/>
</dbReference>
<name>A0A5B9Y6L4_9MOLU</name>
<evidence type="ECO:0000313" key="2">
    <source>
        <dbReference type="Proteomes" id="UP000323144"/>
    </source>
</evidence>
<keyword evidence="2" id="KW-1185">Reference proteome</keyword>
<reference evidence="1 2" key="1">
    <citation type="submission" date="2019-08" db="EMBL/GenBank/DDBJ databases">
        <title>Complete genome sequence of Spiroplasma chinense CCH (DSM 19755).</title>
        <authorList>
            <person name="Shen H.-Y."/>
            <person name="Lin Y.-C."/>
            <person name="Chou L."/>
            <person name="Kuo C.-H."/>
        </authorList>
    </citation>
    <scope>NUCLEOTIDE SEQUENCE [LARGE SCALE GENOMIC DNA]</scope>
    <source>
        <strain evidence="1 2">CCH</strain>
    </source>
</reference>
<evidence type="ECO:0000313" key="1">
    <source>
        <dbReference type="EMBL" id="QEH62366.1"/>
    </source>
</evidence>
<accession>A0A5B9Y6L4</accession>
<sequence>MKQIGINDISKYLEWDFENLEYIVKKQIKEKNIYTEILENNIVDDKLLLKNTFDITLEQYPHINTVGDNVIKQSIKQSECIKDMVFKSIENRNGFKINFVENECENINHINLAKRYVKEFNNLIYKYKVSDIYCNRVLIYSDNNYSFIGHIDVLVKTNQGYIQVEIKTSRINYVEKYNAQLYLNKKLIEVNKDIKIKESFILNIREQQVFLASTELSKKEQFTLLQSARHYW</sequence>
<dbReference type="EMBL" id="CP043026">
    <property type="protein sequence ID" value="QEH62366.1"/>
    <property type="molecule type" value="Genomic_DNA"/>
</dbReference>
<dbReference type="Proteomes" id="UP000323144">
    <property type="component" value="Chromosome"/>
</dbReference>
<proteinExistence type="predicted"/>
<gene>
    <name evidence="1" type="ORF">SCHIN_v1c11730</name>
</gene>
<dbReference type="KEGG" id="schi:SCHIN_v1c11730"/>
<dbReference type="AlphaFoldDB" id="A0A5B9Y6L4"/>